<dbReference type="GO" id="GO:0035999">
    <property type="term" value="P:tetrahydrofolate interconversion"/>
    <property type="evidence" value="ECO:0007669"/>
    <property type="project" value="TreeGrafter"/>
</dbReference>
<keyword evidence="6" id="KW-0436">Ligase</keyword>
<feature type="binding site" evidence="4">
    <location>
        <position position="56"/>
    </location>
    <ligand>
        <name>substrate</name>
    </ligand>
</feature>
<evidence type="ECO:0000256" key="2">
    <source>
        <dbReference type="ARBA" id="ARBA00022741"/>
    </source>
</evidence>
<dbReference type="InterPro" id="IPR037171">
    <property type="entry name" value="NagB/RpiA_transferase-like"/>
</dbReference>
<gene>
    <name evidence="6" type="ORF">ENV75_04985</name>
</gene>
<dbReference type="AlphaFoldDB" id="A0A7C4ELJ5"/>
<dbReference type="NCBIfam" id="TIGR02727">
    <property type="entry name" value="MTHFS_bact"/>
    <property type="match status" value="1"/>
</dbReference>
<evidence type="ECO:0000256" key="4">
    <source>
        <dbReference type="PIRSR" id="PIRSR006806-1"/>
    </source>
</evidence>
<dbReference type="Gene3D" id="3.40.50.10420">
    <property type="entry name" value="NagB/RpiA/CoA transferase-like"/>
    <property type="match status" value="1"/>
</dbReference>
<evidence type="ECO:0000256" key="1">
    <source>
        <dbReference type="ARBA" id="ARBA00010638"/>
    </source>
</evidence>
<dbReference type="SUPFAM" id="SSF100950">
    <property type="entry name" value="NagB/RpiA/CoA transferase-like"/>
    <property type="match status" value="1"/>
</dbReference>
<feature type="binding site" evidence="4">
    <location>
        <begin position="133"/>
        <end position="141"/>
    </location>
    <ligand>
        <name>ATP</name>
        <dbReference type="ChEBI" id="CHEBI:30616"/>
    </ligand>
</feature>
<evidence type="ECO:0000256" key="3">
    <source>
        <dbReference type="ARBA" id="ARBA00022840"/>
    </source>
</evidence>
<dbReference type="Pfam" id="PF01812">
    <property type="entry name" value="5-FTHF_cyc-lig"/>
    <property type="match status" value="1"/>
</dbReference>
<sequence length="187" mass="21768">MHDIKKDMRNKMIEIRKKIEIPIKKQKDEKIAQSFTELLKIKNIKSIILYASFGSEVDTWKIFKYCQENSIKTAFPKVNKEKGSLEFYWVRSIEQLSPGFRSILEPYNCEKALIHDIEAIAVPGVAFDKDCYRIGYGGGFYDRVLNDERPLSIGLAYEEQIVERIPREAQDKKVDLIITDERIISCV</sequence>
<feature type="binding site" evidence="4">
    <location>
        <begin position="5"/>
        <end position="9"/>
    </location>
    <ligand>
        <name>ATP</name>
        <dbReference type="ChEBI" id="CHEBI:30616"/>
    </ligand>
</feature>
<evidence type="ECO:0000313" key="6">
    <source>
        <dbReference type="EMBL" id="HGG99784.1"/>
    </source>
</evidence>
<dbReference type="GO" id="GO:0005524">
    <property type="term" value="F:ATP binding"/>
    <property type="evidence" value="ECO:0007669"/>
    <property type="project" value="UniProtKB-KW"/>
</dbReference>
<dbReference type="EC" id="6.3.3.2" evidence="5"/>
<dbReference type="PANTHER" id="PTHR23407">
    <property type="entry name" value="ATPASE INHIBITOR/5-FORMYLTETRAHYDROFOLATE CYCLO-LIGASE"/>
    <property type="match status" value="1"/>
</dbReference>
<protein>
    <recommendedName>
        <fullName evidence="5">5-formyltetrahydrofolate cyclo-ligase</fullName>
        <ecNumber evidence="5">6.3.3.2</ecNumber>
    </recommendedName>
</protein>
<dbReference type="InterPro" id="IPR002698">
    <property type="entry name" value="FTHF_cligase"/>
</dbReference>
<comment type="cofactor">
    <cofactor evidence="5">
        <name>Mg(2+)</name>
        <dbReference type="ChEBI" id="CHEBI:18420"/>
    </cofactor>
</comment>
<keyword evidence="2 4" id="KW-0547">Nucleotide-binding</keyword>
<organism evidence="6">
    <name type="scientific">Thermodesulfovibrio aggregans</name>
    <dbReference type="NCBI Taxonomy" id="86166"/>
    <lineage>
        <taxon>Bacteria</taxon>
        <taxon>Pseudomonadati</taxon>
        <taxon>Nitrospirota</taxon>
        <taxon>Thermodesulfovibrionia</taxon>
        <taxon>Thermodesulfovibrionales</taxon>
        <taxon>Thermodesulfovibrionaceae</taxon>
        <taxon>Thermodesulfovibrio</taxon>
    </lineage>
</organism>
<dbReference type="GO" id="GO:0030272">
    <property type="term" value="F:5-formyltetrahydrofolate cyclo-ligase activity"/>
    <property type="evidence" value="ECO:0007669"/>
    <property type="project" value="UniProtKB-EC"/>
</dbReference>
<reference evidence="6" key="1">
    <citation type="journal article" date="2020" name="mSystems">
        <title>Genome- and Community-Level Interaction Insights into Carbon Utilization and Element Cycling Functions of Hydrothermarchaeota in Hydrothermal Sediment.</title>
        <authorList>
            <person name="Zhou Z."/>
            <person name="Liu Y."/>
            <person name="Xu W."/>
            <person name="Pan J."/>
            <person name="Luo Z.H."/>
            <person name="Li M."/>
        </authorList>
    </citation>
    <scope>NUCLEOTIDE SEQUENCE [LARGE SCALE GENOMIC DNA]</scope>
    <source>
        <strain evidence="6">SpSt-788</strain>
    </source>
</reference>
<dbReference type="EMBL" id="DTHO01000054">
    <property type="protein sequence ID" value="HGG99784.1"/>
    <property type="molecule type" value="Genomic_DNA"/>
</dbReference>
<keyword evidence="5" id="KW-0460">Magnesium</keyword>
<proteinExistence type="inferred from homology"/>
<accession>A0A7C4ELJ5</accession>
<comment type="similarity">
    <text evidence="1 5">Belongs to the 5-formyltetrahydrofolate cyclo-ligase family.</text>
</comment>
<dbReference type="PIRSF" id="PIRSF006806">
    <property type="entry name" value="FTHF_cligase"/>
    <property type="match status" value="1"/>
</dbReference>
<comment type="catalytic activity">
    <reaction evidence="5">
        <text>(6S)-5-formyl-5,6,7,8-tetrahydrofolate + ATP = (6R)-5,10-methenyltetrahydrofolate + ADP + phosphate</text>
        <dbReference type="Rhea" id="RHEA:10488"/>
        <dbReference type="ChEBI" id="CHEBI:30616"/>
        <dbReference type="ChEBI" id="CHEBI:43474"/>
        <dbReference type="ChEBI" id="CHEBI:57455"/>
        <dbReference type="ChEBI" id="CHEBI:57457"/>
        <dbReference type="ChEBI" id="CHEBI:456216"/>
        <dbReference type="EC" id="6.3.3.2"/>
    </reaction>
</comment>
<keyword evidence="5" id="KW-0479">Metal-binding</keyword>
<dbReference type="PANTHER" id="PTHR23407:SF1">
    <property type="entry name" value="5-FORMYLTETRAHYDROFOLATE CYCLO-LIGASE"/>
    <property type="match status" value="1"/>
</dbReference>
<evidence type="ECO:0000256" key="5">
    <source>
        <dbReference type="RuleBase" id="RU361279"/>
    </source>
</evidence>
<dbReference type="InterPro" id="IPR024185">
    <property type="entry name" value="FTHF_cligase-like_sf"/>
</dbReference>
<comment type="caution">
    <text evidence="6">The sequence shown here is derived from an EMBL/GenBank/DDBJ whole genome shotgun (WGS) entry which is preliminary data.</text>
</comment>
<keyword evidence="3 4" id="KW-0067">ATP-binding</keyword>
<dbReference type="GO" id="GO:0009396">
    <property type="term" value="P:folic acid-containing compound biosynthetic process"/>
    <property type="evidence" value="ECO:0007669"/>
    <property type="project" value="TreeGrafter"/>
</dbReference>
<name>A0A7C4ELJ5_9BACT</name>
<dbReference type="GO" id="GO:0046872">
    <property type="term" value="F:metal ion binding"/>
    <property type="evidence" value="ECO:0007669"/>
    <property type="project" value="UniProtKB-KW"/>
</dbReference>